<feature type="compositionally biased region" description="Basic and acidic residues" evidence="14">
    <location>
        <begin position="308"/>
        <end position="330"/>
    </location>
</feature>
<keyword evidence="4" id="KW-1017">Isopeptide bond</keyword>
<protein>
    <recommendedName>
        <fullName evidence="19">SAFB1 factor</fullName>
    </recommendedName>
</protein>
<feature type="compositionally biased region" description="Basic and acidic residues" evidence="14">
    <location>
        <begin position="725"/>
        <end position="744"/>
    </location>
</feature>
<evidence type="ECO:0000256" key="5">
    <source>
        <dbReference type="ARBA" id="ARBA00022553"/>
    </source>
</evidence>
<keyword evidence="2" id="KW-0488">Methylation</keyword>
<evidence type="ECO:0000256" key="3">
    <source>
        <dbReference type="ARBA" id="ARBA00022491"/>
    </source>
</evidence>
<reference evidence="17" key="1">
    <citation type="submission" date="2025-08" db="UniProtKB">
        <authorList>
            <consortium name="Ensembl"/>
        </authorList>
    </citation>
    <scope>IDENTIFICATION</scope>
</reference>
<evidence type="ECO:0000259" key="15">
    <source>
        <dbReference type="PROSITE" id="PS50102"/>
    </source>
</evidence>
<evidence type="ECO:0000256" key="7">
    <source>
        <dbReference type="ARBA" id="ARBA00022884"/>
    </source>
</evidence>
<dbReference type="InterPro" id="IPR003034">
    <property type="entry name" value="SAP_dom"/>
</dbReference>
<keyword evidence="12" id="KW-0539">Nucleus</keyword>
<dbReference type="FunFam" id="1.10.720.30:FF:000005">
    <property type="entry name" value="scaffold attachment factor B2 isoform X1"/>
    <property type="match status" value="1"/>
</dbReference>
<dbReference type="InterPro" id="IPR035979">
    <property type="entry name" value="RBD_domain_sf"/>
</dbReference>
<dbReference type="GO" id="GO:0003723">
    <property type="term" value="F:RNA binding"/>
    <property type="evidence" value="ECO:0007669"/>
    <property type="project" value="UniProtKB-UniRule"/>
</dbReference>
<dbReference type="Ensembl" id="ENSCABT00000004595.1">
    <property type="protein sequence ID" value="ENSCABP00000004227.1"/>
    <property type="gene ID" value="ENSCABG00000002535.1"/>
</dbReference>
<dbReference type="Pfam" id="PF00076">
    <property type="entry name" value="RRM_1"/>
    <property type="match status" value="1"/>
</dbReference>
<evidence type="ECO:0000256" key="11">
    <source>
        <dbReference type="ARBA" id="ARBA00023163"/>
    </source>
</evidence>
<evidence type="ECO:0000256" key="10">
    <source>
        <dbReference type="ARBA" id="ARBA00023125"/>
    </source>
</evidence>
<dbReference type="Gene3D" id="3.30.70.330">
    <property type="match status" value="1"/>
</dbReference>
<feature type="compositionally biased region" description="Basic and acidic residues" evidence="14">
    <location>
        <begin position="657"/>
        <end position="703"/>
    </location>
</feature>
<dbReference type="PANTHER" id="PTHR15683">
    <property type="entry name" value="SCAFFOLD ATTACHMENT FACTOR B-RELATED"/>
    <property type="match status" value="1"/>
</dbReference>
<evidence type="ECO:0000256" key="4">
    <source>
        <dbReference type="ARBA" id="ARBA00022499"/>
    </source>
</evidence>
<feature type="region of interest" description="Disordered" evidence="14">
    <location>
        <begin position="476"/>
        <end position="543"/>
    </location>
</feature>
<feature type="region of interest" description="Disordered" evidence="14">
    <location>
        <begin position="778"/>
        <end position="814"/>
    </location>
</feature>
<dbReference type="CDD" id="cd12679">
    <property type="entry name" value="RRM_SAFB1_SAFB2"/>
    <property type="match status" value="1"/>
</dbReference>
<feature type="region of interest" description="Disordered" evidence="14">
    <location>
        <begin position="44"/>
        <end position="115"/>
    </location>
</feature>
<keyword evidence="7 13" id="KW-0694">RNA-binding</keyword>
<dbReference type="PROSITE" id="PS50102">
    <property type="entry name" value="RRM"/>
    <property type="match status" value="1"/>
</dbReference>
<dbReference type="Proteomes" id="UP000694404">
    <property type="component" value="Unplaced"/>
</dbReference>
<feature type="compositionally biased region" description="Polar residues" evidence="14">
    <location>
        <begin position="248"/>
        <end position="267"/>
    </location>
</feature>
<accession>A0A8C0G6M6</accession>
<dbReference type="GO" id="GO:0005634">
    <property type="term" value="C:nucleus"/>
    <property type="evidence" value="ECO:0007669"/>
    <property type="project" value="UniProtKB-SubCell"/>
</dbReference>
<dbReference type="PROSITE" id="PS50800">
    <property type="entry name" value="SAP"/>
    <property type="match status" value="1"/>
</dbReference>
<dbReference type="Pfam" id="PF02037">
    <property type="entry name" value="SAP"/>
    <property type="match status" value="1"/>
</dbReference>
<keyword evidence="10" id="KW-0238">DNA-binding</keyword>
<keyword evidence="5" id="KW-0597">Phosphoprotein</keyword>
<evidence type="ECO:0000313" key="18">
    <source>
        <dbReference type="Proteomes" id="UP000694404"/>
    </source>
</evidence>
<feature type="compositionally biased region" description="Basic and acidic residues" evidence="14">
    <location>
        <begin position="282"/>
        <end position="293"/>
    </location>
</feature>
<dbReference type="InterPro" id="IPR034781">
    <property type="entry name" value="SAFB1_2_RBD"/>
</dbReference>
<feature type="compositionally biased region" description="Basic and acidic residues" evidence="14">
    <location>
        <begin position="487"/>
        <end position="543"/>
    </location>
</feature>
<keyword evidence="8" id="KW-0007">Acetylation</keyword>
<feature type="compositionally biased region" description="Basic and acidic residues" evidence="14">
    <location>
        <begin position="801"/>
        <end position="814"/>
    </location>
</feature>
<evidence type="ECO:0000313" key="17">
    <source>
        <dbReference type="Ensembl" id="ENSCABP00000004227.1"/>
    </source>
</evidence>
<dbReference type="SUPFAM" id="SSF68906">
    <property type="entry name" value="SAP domain"/>
    <property type="match status" value="1"/>
</dbReference>
<evidence type="ECO:0000256" key="6">
    <source>
        <dbReference type="ARBA" id="ARBA00022843"/>
    </source>
</evidence>
<feature type="compositionally biased region" description="Basic and acidic residues" evidence="14">
    <location>
        <begin position="57"/>
        <end position="66"/>
    </location>
</feature>
<dbReference type="GO" id="GO:0006357">
    <property type="term" value="P:regulation of transcription by RNA polymerase II"/>
    <property type="evidence" value="ECO:0007669"/>
    <property type="project" value="TreeGrafter"/>
</dbReference>
<dbReference type="GeneTree" id="ENSGT00940000155916"/>
<keyword evidence="11" id="KW-0804">Transcription</keyword>
<dbReference type="FunFam" id="3.30.70.330:FF:000897">
    <property type="entry name" value="Scaffold attachment factor B2"/>
    <property type="match status" value="1"/>
</dbReference>
<sequence>MAESQSAAGLGECAPLGGAAPPGSEPETRRLSELRVIDLRAELKRRNLDSGGNKSVLMERLRKAIEEEGGDPDEMPVPSEVSNKRTPKRISKGRKPEEGIEDNGLEENSRDEQEDIEASLDNLQDIDMMDISVLDEAEIDNSSAVDCGDDYSADNILDSLSDSKDNIDAEMKELPDQLTENEVDYEEIGNNLDAASSDLNIMKKILEILGETCKSEPLKEDISEVEQPYAQETSEQTIDEEKMDSESLVISDQSSKPSQGLEASSGETADKGAGLETEDSKEDAKKTEDKANSEESSATKESSTNEGGDQKKSPEEDRDAKTVSKDERGRASSSSGRNFWVSGLASTTRATDLKNLFSKYGKVIGAKVVTNARSPGSRCYGFVTMSTAEEATKCITHLHKTELHGKIISVEKAKNEPAGKKPTEKKESEAKKETVVRLMPLKVKAPIILCNLLFVVVCVGSKGAERIVVMDKSKGEPVISVKTSTTSKERSLKSQDRKSESKERQGIVPFDKIKAQRKIREAEQRRTRERRERQQHLQTIREREERDRLEIARERLQIERERLERERMERERLERERMHIEHERRREQDRIQREREELRRQHEQLRYEQERRSALRRPYDIDGRRDDSYWPEAKRMAMDDRYHSDFSRQDRFHDYDHRDRGRYQDHSMDRREGSRTVMGDRDGQHYADERHGGPDRHSRDSRDSWGGYGSDRRMSEGRGIPPQSRDGRDWGDHGRKFEGHKDRSWQGSADGGIMGRDHERWQENLVCDSVCRRGGFMQSGNQGQMMHGGGIQGEGFAGQERANRPSDPRFNRRY</sequence>
<evidence type="ECO:0000256" key="13">
    <source>
        <dbReference type="PROSITE-ProRule" id="PRU00176"/>
    </source>
</evidence>
<dbReference type="InterPro" id="IPR012677">
    <property type="entry name" value="Nucleotide-bd_a/b_plait_sf"/>
</dbReference>
<dbReference type="PANTHER" id="PTHR15683:SF6">
    <property type="entry name" value="SCAFFOLD ATTACHMENT FACTOR B1"/>
    <property type="match status" value="1"/>
</dbReference>
<dbReference type="InterPro" id="IPR036361">
    <property type="entry name" value="SAP_dom_sf"/>
</dbReference>
<feature type="region of interest" description="Disordered" evidence="14">
    <location>
        <begin position="1"/>
        <end position="32"/>
    </location>
</feature>
<evidence type="ECO:0000256" key="2">
    <source>
        <dbReference type="ARBA" id="ARBA00022481"/>
    </source>
</evidence>
<feature type="compositionally biased region" description="Gly residues" evidence="14">
    <location>
        <begin position="786"/>
        <end position="796"/>
    </location>
</feature>
<keyword evidence="9" id="KW-0805">Transcription regulation</keyword>
<comment type="subcellular location">
    <subcellularLocation>
        <location evidence="1">Nucleus</location>
    </subcellularLocation>
</comment>
<evidence type="ECO:0000256" key="14">
    <source>
        <dbReference type="SAM" id="MobiDB-lite"/>
    </source>
</evidence>
<proteinExistence type="predicted"/>
<dbReference type="SMART" id="SM00360">
    <property type="entry name" value="RRM"/>
    <property type="match status" value="1"/>
</dbReference>
<dbReference type="AlphaFoldDB" id="A0A8C0G6M6"/>
<feature type="region of interest" description="Disordered" evidence="14">
    <location>
        <begin position="213"/>
        <end position="338"/>
    </location>
</feature>
<keyword evidence="6" id="KW-0832">Ubl conjugation</keyword>
<feature type="domain" description="SAP" evidence="16">
    <location>
        <begin position="31"/>
        <end position="65"/>
    </location>
</feature>
<keyword evidence="18" id="KW-1185">Reference proteome</keyword>
<dbReference type="InterPro" id="IPR000504">
    <property type="entry name" value="RRM_dom"/>
</dbReference>
<evidence type="ECO:0008006" key="19">
    <source>
        <dbReference type="Google" id="ProtNLM"/>
    </source>
</evidence>
<name>A0A8C0G6M6_CHEAB</name>
<reference evidence="17" key="2">
    <citation type="submission" date="2025-09" db="UniProtKB">
        <authorList>
            <consortium name="Ensembl"/>
        </authorList>
    </citation>
    <scope>IDENTIFICATION</scope>
</reference>
<dbReference type="Gene3D" id="1.10.720.30">
    <property type="entry name" value="SAP domain"/>
    <property type="match status" value="1"/>
</dbReference>
<feature type="compositionally biased region" description="Basic and acidic residues" evidence="14">
    <location>
        <begin position="213"/>
        <end position="222"/>
    </location>
</feature>
<feature type="domain" description="RRM" evidence="15">
    <location>
        <begin position="337"/>
        <end position="415"/>
    </location>
</feature>
<evidence type="ECO:0000256" key="9">
    <source>
        <dbReference type="ARBA" id="ARBA00023015"/>
    </source>
</evidence>
<keyword evidence="3" id="KW-0678">Repressor</keyword>
<dbReference type="GO" id="GO:0050684">
    <property type="term" value="P:regulation of mRNA processing"/>
    <property type="evidence" value="ECO:0007669"/>
    <property type="project" value="TreeGrafter"/>
</dbReference>
<dbReference type="InterPro" id="IPR051738">
    <property type="entry name" value="SAF_Modulators"/>
</dbReference>
<feature type="region of interest" description="Disordered" evidence="14">
    <location>
        <begin position="657"/>
        <end position="755"/>
    </location>
</feature>
<dbReference type="SMART" id="SM00513">
    <property type="entry name" value="SAP"/>
    <property type="match status" value="1"/>
</dbReference>
<evidence type="ECO:0000256" key="8">
    <source>
        <dbReference type="ARBA" id="ARBA00022990"/>
    </source>
</evidence>
<organism evidence="17 18">
    <name type="scientific">Chelonoidis abingdonii</name>
    <name type="common">Abingdon island giant tortoise</name>
    <name type="synonym">Testudo abingdonii</name>
    <dbReference type="NCBI Taxonomy" id="106734"/>
    <lineage>
        <taxon>Eukaryota</taxon>
        <taxon>Metazoa</taxon>
        <taxon>Chordata</taxon>
        <taxon>Craniata</taxon>
        <taxon>Vertebrata</taxon>
        <taxon>Euteleostomi</taxon>
        <taxon>Archelosauria</taxon>
        <taxon>Testudinata</taxon>
        <taxon>Testudines</taxon>
        <taxon>Cryptodira</taxon>
        <taxon>Durocryptodira</taxon>
        <taxon>Testudinoidea</taxon>
        <taxon>Testudinidae</taxon>
        <taxon>Chelonoidis</taxon>
    </lineage>
</organism>
<evidence type="ECO:0000256" key="1">
    <source>
        <dbReference type="ARBA" id="ARBA00004123"/>
    </source>
</evidence>
<evidence type="ECO:0000256" key="12">
    <source>
        <dbReference type="ARBA" id="ARBA00023242"/>
    </source>
</evidence>
<dbReference type="SUPFAM" id="SSF54928">
    <property type="entry name" value="RNA-binding domain, RBD"/>
    <property type="match status" value="1"/>
</dbReference>
<dbReference type="GO" id="GO:0043565">
    <property type="term" value="F:sequence-specific DNA binding"/>
    <property type="evidence" value="ECO:0007669"/>
    <property type="project" value="TreeGrafter"/>
</dbReference>
<evidence type="ECO:0000259" key="16">
    <source>
        <dbReference type="PROSITE" id="PS50800"/>
    </source>
</evidence>
<feature type="compositionally biased region" description="Low complexity" evidence="14">
    <location>
        <begin position="294"/>
        <end position="306"/>
    </location>
</feature>